<keyword evidence="11" id="KW-0547">Nucleotide-binding</keyword>
<evidence type="ECO:0000256" key="2">
    <source>
        <dbReference type="ARBA" id="ARBA00006024"/>
    </source>
</evidence>
<dbReference type="Gene3D" id="2.70.150.10">
    <property type="entry name" value="Calcium-transporting ATPase, cytoplasmic transduction domain A"/>
    <property type="match status" value="1"/>
</dbReference>
<evidence type="ECO:0000256" key="4">
    <source>
        <dbReference type="ARBA" id="ARBA00022692"/>
    </source>
</evidence>
<dbReference type="InterPro" id="IPR010201">
    <property type="entry name" value="HflK"/>
</dbReference>
<feature type="transmembrane region" description="Helical" evidence="11">
    <location>
        <begin position="318"/>
        <end position="341"/>
    </location>
</feature>
<comment type="catalytic activity">
    <reaction evidence="10">
        <text>Zn(2+)(in) + ATP + H2O = Zn(2+)(out) + ADP + phosphate + H(+)</text>
        <dbReference type="Rhea" id="RHEA:20621"/>
        <dbReference type="ChEBI" id="CHEBI:15377"/>
        <dbReference type="ChEBI" id="CHEBI:15378"/>
        <dbReference type="ChEBI" id="CHEBI:29105"/>
        <dbReference type="ChEBI" id="CHEBI:30616"/>
        <dbReference type="ChEBI" id="CHEBI:43474"/>
        <dbReference type="ChEBI" id="CHEBI:456216"/>
        <dbReference type="EC" id="7.2.2.12"/>
    </reaction>
</comment>
<dbReference type="InterPro" id="IPR001107">
    <property type="entry name" value="Band_7"/>
</dbReference>
<dbReference type="Gene3D" id="3.40.1110.10">
    <property type="entry name" value="Calcium-transporting ATPase, cytoplasmic domain N"/>
    <property type="match status" value="1"/>
</dbReference>
<dbReference type="SUPFAM" id="SSF117892">
    <property type="entry name" value="Band 7/SPFH domain"/>
    <property type="match status" value="1"/>
</dbReference>
<dbReference type="PRINTS" id="PR00119">
    <property type="entry name" value="CATATPASE"/>
</dbReference>
<dbReference type="InterPro" id="IPR059000">
    <property type="entry name" value="ATPase_P-type_domA"/>
</dbReference>
<dbReference type="InterPro" id="IPR023298">
    <property type="entry name" value="ATPase_P-typ_TM_dom_sf"/>
</dbReference>
<dbReference type="RefSeq" id="WP_126726588.1">
    <property type="nucleotide sequence ID" value="NZ_RYZH01000033.1"/>
</dbReference>
<evidence type="ECO:0000313" key="15">
    <source>
        <dbReference type="Proteomes" id="UP000280296"/>
    </source>
</evidence>
<dbReference type="GO" id="GO:0005524">
    <property type="term" value="F:ATP binding"/>
    <property type="evidence" value="ECO:0007669"/>
    <property type="project" value="UniProtKB-UniRule"/>
</dbReference>
<evidence type="ECO:0000256" key="12">
    <source>
        <dbReference type="SAM" id="MobiDB-lite"/>
    </source>
</evidence>
<dbReference type="EMBL" id="RYZH01000033">
    <property type="protein sequence ID" value="RUL86189.1"/>
    <property type="molecule type" value="Genomic_DNA"/>
</dbReference>
<dbReference type="SFLD" id="SFLDS00003">
    <property type="entry name" value="Haloacid_Dehalogenase"/>
    <property type="match status" value="1"/>
</dbReference>
<feature type="transmembrane region" description="Helical" evidence="11">
    <location>
        <begin position="47"/>
        <end position="68"/>
    </location>
</feature>
<dbReference type="InterPro" id="IPR027256">
    <property type="entry name" value="P-typ_ATPase_IB"/>
</dbReference>
<evidence type="ECO:0000256" key="11">
    <source>
        <dbReference type="RuleBase" id="RU362081"/>
    </source>
</evidence>
<feature type="transmembrane region" description="Helical" evidence="11">
    <location>
        <begin position="651"/>
        <end position="669"/>
    </location>
</feature>
<dbReference type="OrthoDB" id="211392at2"/>
<reference evidence="14 15" key="1">
    <citation type="submission" date="2018-12" db="EMBL/GenBank/DDBJ databases">
        <authorList>
            <person name="Toschakov S.V."/>
        </authorList>
    </citation>
    <scope>NUCLEOTIDE SEQUENCE [LARGE SCALE GENOMIC DNA]</scope>
    <source>
        <strain evidence="14 15">GM2012</strain>
    </source>
</reference>
<dbReference type="SUPFAM" id="SSF81653">
    <property type="entry name" value="Calcium ATPase, transduction domain A"/>
    <property type="match status" value="1"/>
</dbReference>
<comment type="similarity">
    <text evidence="2 11">Belongs to the cation transport ATPase (P-type) (TC 3.A.3) family. Type IB subfamily.</text>
</comment>
<comment type="similarity">
    <text evidence="3">Belongs to the band 7/mec-2 family. HflK subfamily.</text>
</comment>
<dbReference type="AlphaFoldDB" id="A0A432MGW8"/>
<dbReference type="EC" id="7.2.2.12" evidence="9"/>
<dbReference type="SUPFAM" id="SSF56784">
    <property type="entry name" value="HAD-like"/>
    <property type="match status" value="1"/>
</dbReference>
<feature type="transmembrane region" description="Helical" evidence="11">
    <location>
        <begin position="711"/>
        <end position="732"/>
    </location>
</feature>
<dbReference type="GO" id="GO:0016887">
    <property type="term" value="F:ATP hydrolysis activity"/>
    <property type="evidence" value="ECO:0007669"/>
    <property type="project" value="InterPro"/>
</dbReference>
<comment type="caution">
    <text evidence="14">The sequence shown here is derived from an EMBL/GenBank/DDBJ whole genome shotgun (WGS) entry which is preliminary data.</text>
</comment>
<dbReference type="GO" id="GO:0005886">
    <property type="term" value="C:plasma membrane"/>
    <property type="evidence" value="ECO:0007669"/>
    <property type="project" value="UniProtKB-SubCell"/>
</dbReference>
<gene>
    <name evidence="14" type="ORF">TsocGM_16630</name>
</gene>
<feature type="region of interest" description="Disordered" evidence="12">
    <location>
        <begin position="17"/>
        <end position="40"/>
    </location>
</feature>
<reference evidence="14 15" key="2">
    <citation type="submission" date="2019-01" db="EMBL/GenBank/DDBJ databases">
        <title>Tautonia sociabilis, a novel thermotolerant planctomycete of Isosphaeraceae family, isolated from a 4000 m deep subterranean habitat.</title>
        <authorList>
            <person name="Kovaleva O.L."/>
            <person name="Elcheninov A.G."/>
            <person name="Van Heerden E."/>
            <person name="Toshchakov S.V."/>
            <person name="Novikov A."/>
            <person name="Bonch-Osmolovskaya E.A."/>
            <person name="Kublanov I.V."/>
        </authorList>
    </citation>
    <scope>NUCLEOTIDE SEQUENCE [LARGE SCALE GENOMIC DNA]</scope>
    <source>
        <strain evidence="14 15">GM2012</strain>
    </source>
</reference>
<dbReference type="Pfam" id="PF00122">
    <property type="entry name" value="E1-E2_ATPase"/>
    <property type="match status" value="1"/>
</dbReference>
<dbReference type="Proteomes" id="UP000280296">
    <property type="component" value="Unassembled WGS sequence"/>
</dbReference>
<dbReference type="PANTHER" id="PTHR48085:SF5">
    <property type="entry name" value="CADMIUM_ZINC-TRANSPORTING ATPASE HMA4-RELATED"/>
    <property type="match status" value="1"/>
</dbReference>
<comment type="subcellular location">
    <subcellularLocation>
        <location evidence="11">Cell membrane</location>
    </subcellularLocation>
    <subcellularLocation>
        <location evidence="1">Membrane</location>
        <topology evidence="1">Single-pass membrane protein</topology>
    </subcellularLocation>
</comment>
<dbReference type="InterPro" id="IPR023214">
    <property type="entry name" value="HAD_sf"/>
</dbReference>
<dbReference type="GO" id="GO:0046872">
    <property type="term" value="F:metal ion binding"/>
    <property type="evidence" value="ECO:0007669"/>
    <property type="project" value="UniProtKB-KW"/>
</dbReference>
<evidence type="ECO:0000256" key="8">
    <source>
        <dbReference type="ARBA" id="ARBA00023136"/>
    </source>
</evidence>
<dbReference type="SFLD" id="SFLDF00027">
    <property type="entry name" value="p-type_atpase"/>
    <property type="match status" value="1"/>
</dbReference>
<dbReference type="PROSITE" id="PS00154">
    <property type="entry name" value="ATPASE_E1_E2"/>
    <property type="match status" value="1"/>
</dbReference>
<dbReference type="NCBIfam" id="TIGR01494">
    <property type="entry name" value="ATPase_P-type"/>
    <property type="match status" value="1"/>
</dbReference>
<protein>
    <recommendedName>
        <fullName evidence="9">P-type Zn(2+) transporter</fullName>
        <ecNumber evidence="9">7.2.2.12</ecNumber>
    </recommendedName>
</protein>
<feature type="transmembrane region" description="Helical" evidence="11">
    <location>
        <begin position="276"/>
        <end position="298"/>
    </location>
</feature>
<feature type="transmembrane region" description="Helical" evidence="11">
    <location>
        <begin position="74"/>
        <end position="93"/>
    </location>
</feature>
<dbReference type="InterPro" id="IPR036013">
    <property type="entry name" value="Band_7/SPFH_dom_sf"/>
</dbReference>
<dbReference type="NCBIfam" id="TIGR01525">
    <property type="entry name" value="ATPase-IB_hvy"/>
    <property type="match status" value="1"/>
</dbReference>
<name>A0A432MGW8_9BACT</name>
<feature type="transmembrane region" description="Helical" evidence="11">
    <location>
        <begin position="100"/>
        <end position="119"/>
    </location>
</feature>
<keyword evidence="11" id="KW-0067">ATP-binding</keyword>
<proteinExistence type="inferred from homology"/>
<dbReference type="InterPro" id="IPR023299">
    <property type="entry name" value="ATPase_P-typ_cyto_dom_N"/>
</dbReference>
<dbReference type="CDD" id="cd03404">
    <property type="entry name" value="SPFH_HflK"/>
    <property type="match status" value="1"/>
</dbReference>
<dbReference type="GO" id="GO:0016463">
    <property type="term" value="F:P-type zinc transporter activity"/>
    <property type="evidence" value="ECO:0007669"/>
    <property type="project" value="UniProtKB-EC"/>
</dbReference>
<keyword evidence="15" id="KW-1185">Reference proteome</keyword>
<dbReference type="InterPro" id="IPR036412">
    <property type="entry name" value="HAD-like_sf"/>
</dbReference>
<dbReference type="Gene3D" id="3.30.479.30">
    <property type="entry name" value="Band 7 domain"/>
    <property type="match status" value="1"/>
</dbReference>
<dbReference type="Pfam" id="PF01145">
    <property type="entry name" value="Band_7"/>
    <property type="match status" value="1"/>
</dbReference>
<dbReference type="InterPro" id="IPR008250">
    <property type="entry name" value="ATPase_P-typ_transduc_dom_A_sf"/>
</dbReference>
<dbReference type="InterPro" id="IPR018303">
    <property type="entry name" value="ATPase_P-typ_P_site"/>
</dbReference>
<dbReference type="InterPro" id="IPR001757">
    <property type="entry name" value="P_typ_ATPase"/>
</dbReference>
<dbReference type="SFLD" id="SFLDG00002">
    <property type="entry name" value="C1.7:_P-type_atpase_like"/>
    <property type="match status" value="1"/>
</dbReference>
<dbReference type="InterPro" id="IPR051014">
    <property type="entry name" value="Cation_Transport_ATPase_IB"/>
</dbReference>
<keyword evidence="7 11" id="KW-1133">Transmembrane helix</keyword>
<feature type="transmembrane region" description="Helical" evidence="11">
    <location>
        <begin position="628"/>
        <end position="645"/>
    </location>
</feature>
<sequence>MHREYDPTQMGLGHVVESHHHHDHDHHPGHDRGHDHDHDHEAERRRLIVTTWAVGLLLAGHLLLPLWSSDWGRPFGVPLGLLAAIIGGGRIVFHALEALFAGKVGADIALAIATVAAALAGEYFVAAEVVFIALVGECLEAYAFGRAQRAIKNLLDLRPASATILRDGAEIEIRAEQIAVGDVLVVRPGERIAADGAVVAGRTAVDQSALTGEGMPVDKGPGEPVYTGTINQFGRIEVRAEKVGAETTLGQVIRLLSAAQARKSPLERTADRFARAFLPAVLVSATVVFLGTNAGAVWSLARSGTLGGRSVDVMPTLAVLVVACPCALILATPAAVLASLARLARSGVLVKGGAAIERLAKVDCLAFDKTGTLTEGRPELADRRTFGGWDPDGVLRLAAAAERSSEHPLARLLVTEANRAGLDLPLSDDFLAHPGAGVEAKVEGRSILVGNLRLFRERGIAVAPEVEEALDALDESGQTALLVAVEGQIVGVLGARDRVRAEAHDVVHALKHLGLKDQTILTGDRLAPARAIGRKVHIAQIEAELTPAAKAEWIHRKQHEGRIVAMIGDGINDAPALAMADVGIALGGVGTDIAAEAGSIVLMGDPLMPLPGAIEQARRTVRNIRQNIILFAFGLNAIAVILAGLRVLGPVAAAVVHQIGSFLVILNAIRLLGFEGWRQFGVVRAGERFVLACRSCRPSVVRSWAARHRRALIGGSATIAMVAYLGSGLTIIEPGAVGVLQRWGARRDPMLGPGLHLRWPRPIERVTEREPELIRVARVGLVGSTVTNSPTGAVAWSTEHDSSSDEDAALFLTGDENLVEVAGVVEYRLTAQAAADLLFGVAALDSVVQAAAEASFREAVGKSALESILVSDRPELEAEIGRRIRARLRRAGVPVAVERARIVDAHPPRAVVPAYRDVAAAVSDSERYRNEAIGYAESRRWLSLGEASEARDRASASSFALARAAEGARDAFLAQSSARASHPGLTDFRLVREALAAGLAGRPKLILDPRARGRRQVWLADPDRFGLEPAAFSSPATEAQPIEPFDE</sequence>
<feature type="domain" description="Band 7" evidence="13">
    <location>
        <begin position="727"/>
        <end position="919"/>
    </location>
</feature>
<evidence type="ECO:0000256" key="10">
    <source>
        <dbReference type="ARBA" id="ARBA00047308"/>
    </source>
</evidence>
<dbReference type="Gene3D" id="3.40.50.1000">
    <property type="entry name" value="HAD superfamily/HAD-like"/>
    <property type="match status" value="1"/>
</dbReference>
<evidence type="ECO:0000256" key="1">
    <source>
        <dbReference type="ARBA" id="ARBA00004167"/>
    </source>
</evidence>
<evidence type="ECO:0000259" key="13">
    <source>
        <dbReference type="SMART" id="SM00244"/>
    </source>
</evidence>
<accession>A0A432MGW8</accession>
<keyword evidence="11" id="KW-1003">Cell membrane</keyword>
<dbReference type="PANTHER" id="PTHR48085">
    <property type="entry name" value="CADMIUM/ZINC-TRANSPORTING ATPASE HMA2-RELATED"/>
    <property type="match status" value="1"/>
</dbReference>
<evidence type="ECO:0000256" key="5">
    <source>
        <dbReference type="ARBA" id="ARBA00022723"/>
    </source>
</evidence>
<evidence type="ECO:0000256" key="3">
    <source>
        <dbReference type="ARBA" id="ARBA00006971"/>
    </source>
</evidence>
<organism evidence="14 15">
    <name type="scientific">Tautonia sociabilis</name>
    <dbReference type="NCBI Taxonomy" id="2080755"/>
    <lineage>
        <taxon>Bacteria</taxon>
        <taxon>Pseudomonadati</taxon>
        <taxon>Planctomycetota</taxon>
        <taxon>Planctomycetia</taxon>
        <taxon>Isosphaerales</taxon>
        <taxon>Isosphaeraceae</taxon>
        <taxon>Tautonia</taxon>
    </lineage>
</organism>
<dbReference type="FunFam" id="2.70.150.10:FF:000002">
    <property type="entry name" value="Copper-transporting ATPase 1, putative"/>
    <property type="match status" value="1"/>
</dbReference>
<dbReference type="SUPFAM" id="SSF81665">
    <property type="entry name" value="Calcium ATPase, transmembrane domain M"/>
    <property type="match status" value="1"/>
</dbReference>
<evidence type="ECO:0000313" key="14">
    <source>
        <dbReference type="EMBL" id="RUL86189.1"/>
    </source>
</evidence>
<keyword evidence="8 11" id="KW-0472">Membrane</keyword>
<keyword evidence="4 11" id="KW-0812">Transmembrane</keyword>
<dbReference type="NCBIfam" id="TIGR01511">
    <property type="entry name" value="ATPase-IB1_Cu"/>
    <property type="match status" value="1"/>
</dbReference>
<evidence type="ECO:0000256" key="7">
    <source>
        <dbReference type="ARBA" id="ARBA00022989"/>
    </source>
</evidence>
<evidence type="ECO:0000256" key="6">
    <source>
        <dbReference type="ARBA" id="ARBA00022967"/>
    </source>
</evidence>
<dbReference type="InterPro" id="IPR044492">
    <property type="entry name" value="P_typ_ATPase_HD_dom"/>
</dbReference>
<dbReference type="PRINTS" id="PR00941">
    <property type="entry name" value="CDATPASE"/>
</dbReference>
<feature type="transmembrane region" description="Helical" evidence="11">
    <location>
        <begin position="125"/>
        <end position="145"/>
    </location>
</feature>
<dbReference type="SMART" id="SM00244">
    <property type="entry name" value="PHB"/>
    <property type="match status" value="1"/>
</dbReference>
<keyword evidence="6" id="KW-1278">Translocase</keyword>
<evidence type="ECO:0000256" key="9">
    <source>
        <dbReference type="ARBA" id="ARBA00039097"/>
    </source>
</evidence>
<dbReference type="Pfam" id="PF00702">
    <property type="entry name" value="Hydrolase"/>
    <property type="match status" value="1"/>
</dbReference>
<keyword evidence="5 11" id="KW-0479">Metal-binding</keyword>